<organism evidence="6 7">
    <name type="scientific">Tanacetum coccineum</name>
    <dbReference type="NCBI Taxonomy" id="301880"/>
    <lineage>
        <taxon>Eukaryota</taxon>
        <taxon>Viridiplantae</taxon>
        <taxon>Streptophyta</taxon>
        <taxon>Embryophyta</taxon>
        <taxon>Tracheophyta</taxon>
        <taxon>Spermatophyta</taxon>
        <taxon>Magnoliopsida</taxon>
        <taxon>eudicotyledons</taxon>
        <taxon>Gunneridae</taxon>
        <taxon>Pentapetalae</taxon>
        <taxon>asterids</taxon>
        <taxon>campanulids</taxon>
        <taxon>Asterales</taxon>
        <taxon>Asteraceae</taxon>
        <taxon>Asteroideae</taxon>
        <taxon>Anthemideae</taxon>
        <taxon>Anthemidinae</taxon>
        <taxon>Tanacetum</taxon>
    </lineage>
</organism>
<dbReference type="InterPro" id="IPR000571">
    <property type="entry name" value="Znf_CCCH"/>
</dbReference>
<dbReference type="Pfam" id="PF18044">
    <property type="entry name" value="zf-CCCH_4"/>
    <property type="match status" value="1"/>
</dbReference>
<dbReference type="EMBL" id="BQNB010008936">
    <property type="protein sequence ID" value="GJS56446.1"/>
    <property type="molecule type" value="Genomic_DNA"/>
</dbReference>
<sequence length="245" mass="27243">MIDEKIKNTRVFKTVRGEEKDEEEEKEGPILDCIVNDEDVVHYALEGLPEKYNQVCGYMHYENTFPDLKTARSLLITEEMGLKTKEVALPADSFSQMVLMAQTGTNRRPSNPQVKSWRPCFNFAKGSCRFGSKCRYAHDPNAKPRDIVTSQFDTPTVPVAFSNMHHPSPMYYLPQPTSSFVAPPGFTYPSSPLLPQQAQPTFTPPGFGVLPAQQFAMPQPQPLAQQFGLPTTVLGIKASQVSTAG</sequence>
<dbReference type="SUPFAM" id="SSF90229">
    <property type="entry name" value="CCCH zinc finger"/>
    <property type="match status" value="1"/>
</dbReference>
<dbReference type="Gene3D" id="4.10.1000.10">
    <property type="entry name" value="Zinc finger, CCCH-type"/>
    <property type="match status" value="1"/>
</dbReference>
<evidence type="ECO:0000256" key="3">
    <source>
        <dbReference type="ARBA" id="ARBA00022833"/>
    </source>
</evidence>
<dbReference type="SMART" id="SM00356">
    <property type="entry name" value="ZnF_C3H1"/>
    <property type="match status" value="1"/>
</dbReference>
<evidence type="ECO:0000313" key="7">
    <source>
        <dbReference type="Proteomes" id="UP001151760"/>
    </source>
</evidence>
<accession>A0ABQ4WUV8</accession>
<evidence type="ECO:0000256" key="1">
    <source>
        <dbReference type="ARBA" id="ARBA00022723"/>
    </source>
</evidence>
<evidence type="ECO:0000259" key="5">
    <source>
        <dbReference type="PROSITE" id="PS50103"/>
    </source>
</evidence>
<dbReference type="Proteomes" id="UP001151760">
    <property type="component" value="Unassembled WGS sequence"/>
</dbReference>
<keyword evidence="2 4" id="KW-0863">Zinc-finger</keyword>
<reference evidence="6" key="1">
    <citation type="journal article" date="2022" name="Int. J. Mol. Sci.">
        <title>Draft Genome of Tanacetum Coccineum: Genomic Comparison of Closely Related Tanacetum-Family Plants.</title>
        <authorList>
            <person name="Yamashiro T."/>
            <person name="Shiraishi A."/>
            <person name="Nakayama K."/>
            <person name="Satake H."/>
        </authorList>
    </citation>
    <scope>NUCLEOTIDE SEQUENCE</scope>
</reference>
<evidence type="ECO:0000256" key="2">
    <source>
        <dbReference type="ARBA" id="ARBA00022771"/>
    </source>
</evidence>
<keyword evidence="7" id="KW-1185">Reference proteome</keyword>
<proteinExistence type="predicted"/>
<keyword evidence="3 4" id="KW-0862">Zinc</keyword>
<feature type="domain" description="C3H1-type" evidence="5">
    <location>
        <begin position="115"/>
        <end position="141"/>
    </location>
</feature>
<feature type="zinc finger region" description="C3H1-type" evidence="4">
    <location>
        <begin position="115"/>
        <end position="141"/>
    </location>
</feature>
<protein>
    <submittedName>
        <fullName evidence="6">Ribonuclease H-like domain-containing protein</fullName>
    </submittedName>
</protein>
<dbReference type="InterPro" id="IPR036855">
    <property type="entry name" value="Znf_CCCH_sf"/>
</dbReference>
<reference evidence="6" key="2">
    <citation type="submission" date="2022-01" db="EMBL/GenBank/DDBJ databases">
        <authorList>
            <person name="Yamashiro T."/>
            <person name="Shiraishi A."/>
            <person name="Satake H."/>
            <person name="Nakayama K."/>
        </authorList>
    </citation>
    <scope>NUCLEOTIDE SEQUENCE</scope>
</reference>
<keyword evidence="1 4" id="KW-0479">Metal-binding</keyword>
<name>A0ABQ4WUV8_9ASTR</name>
<comment type="caution">
    <text evidence="6">The sequence shown here is derived from an EMBL/GenBank/DDBJ whole genome shotgun (WGS) entry which is preliminary data.</text>
</comment>
<gene>
    <name evidence="6" type="ORF">Tco_0629808</name>
</gene>
<dbReference type="InterPro" id="IPR041367">
    <property type="entry name" value="Znf-CCCH_4"/>
</dbReference>
<evidence type="ECO:0000313" key="6">
    <source>
        <dbReference type="EMBL" id="GJS56446.1"/>
    </source>
</evidence>
<evidence type="ECO:0000256" key="4">
    <source>
        <dbReference type="PROSITE-ProRule" id="PRU00723"/>
    </source>
</evidence>
<dbReference type="PROSITE" id="PS50103">
    <property type="entry name" value="ZF_C3H1"/>
    <property type="match status" value="1"/>
</dbReference>